<name>A0A6A5V2L1_9PLEO</name>
<accession>A0A6A5V2L1</accession>
<dbReference type="EMBL" id="ML976702">
    <property type="protein sequence ID" value="KAF1970272.1"/>
    <property type="molecule type" value="Genomic_DNA"/>
</dbReference>
<evidence type="ECO:0000313" key="1">
    <source>
        <dbReference type="EMBL" id="KAF1970272.1"/>
    </source>
</evidence>
<dbReference type="AlphaFoldDB" id="A0A6A5V2L1"/>
<proteinExistence type="predicted"/>
<organism evidence="1 2">
    <name type="scientific">Bimuria novae-zelandiae CBS 107.79</name>
    <dbReference type="NCBI Taxonomy" id="1447943"/>
    <lineage>
        <taxon>Eukaryota</taxon>
        <taxon>Fungi</taxon>
        <taxon>Dikarya</taxon>
        <taxon>Ascomycota</taxon>
        <taxon>Pezizomycotina</taxon>
        <taxon>Dothideomycetes</taxon>
        <taxon>Pleosporomycetidae</taxon>
        <taxon>Pleosporales</taxon>
        <taxon>Massarineae</taxon>
        <taxon>Didymosphaeriaceae</taxon>
        <taxon>Bimuria</taxon>
    </lineage>
</organism>
<gene>
    <name evidence="1" type="ORF">BU23DRAFT_213669</name>
</gene>
<sequence length="52" mass="6109">MPRLPLQPRWIEHSTHALALIQMHSIHNITLHCTSPQQANSPRMRKTRLTCR</sequence>
<protein>
    <submittedName>
        <fullName evidence="1">Uncharacterized protein</fullName>
    </submittedName>
</protein>
<evidence type="ECO:0000313" key="2">
    <source>
        <dbReference type="Proteomes" id="UP000800036"/>
    </source>
</evidence>
<reference evidence="1" key="1">
    <citation type="journal article" date="2020" name="Stud. Mycol.">
        <title>101 Dothideomycetes genomes: a test case for predicting lifestyles and emergence of pathogens.</title>
        <authorList>
            <person name="Haridas S."/>
            <person name="Albert R."/>
            <person name="Binder M."/>
            <person name="Bloem J."/>
            <person name="Labutti K."/>
            <person name="Salamov A."/>
            <person name="Andreopoulos B."/>
            <person name="Baker S."/>
            <person name="Barry K."/>
            <person name="Bills G."/>
            <person name="Bluhm B."/>
            <person name="Cannon C."/>
            <person name="Castanera R."/>
            <person name="Culley D."/>
            <person name="Daum C."/>
            <person name="Ezra D."/>
            <person name="Gonzalez J."/>
            <person name="Henrissat B."/>
            <person name="Kuo A."/>
            <person name="Liang C."/>
            <person name="Lipzen A."/>
            <person name="Lutzoni F."/>
            <person name="Magnuson J."/>
            <person name="Mondo S."/>
            <person name="Nolan M."/>
            <person name="Ohm R."/>
            <person name="Pangilinan J."/>
            <person name="Park H.-J."/>
            <person name="Ramirez L."/>
            <person name="Alfaro M."/>
            <person name="Sun H."/>
            <person name="Tritt A."/>
            <person name="Yoshinaga Y."/>
            <person name="Zwiers L.-H."/>
            <person name="Turgeon B."/>
            <person name="Goodwin S."/>
            <person name="Spatafora J."/>
            <person name="Crous P."/>
            <person name="Grigoriev I."/>
        </authorList>
    </citation>
    <scope>NUCLEOTIDE SEQUENCE</scope>
    <source>
        <strain evidence="1">CBS 107.79</strain>
    </source>
</reference>
<keyword evidence="2" id="KW-1185">Reference proteome</keyword>
<dbReference type="Proteomes" id="UP000800036">
    <property type="component" value="Unassembled WGS sequence"/>
</dbReference>